<keyword evidence="2" id="KW-1133">Transmembrane helix</keyword>
<organism evidence="4 5">
    <name type="scientific">Streptomyces parvus</name>
    <dbReference type="NCBI Taxonomy" id="66428"/>
    <lineage>
        <taxon>Bacteria</taxon>
        <taxon>Bacillati</taxon>
        <taxon>Actinomycetota</taxon>
        <taxon>Actinomycetes</taxon>
        <taxon>Kitasatosporales</taxon>
        <taxon>Streptomycetaceae</taxon>
        <taxon>Streptomyces</taxon>
    </lineage>
</organism>
<name>A0A5D4JKA2_9ACTN</name>
<keyword evidence="5" id="KW-1185">Reference proteome</keyword>
<feature type="domain" description="AB hydrolase-1" evidence="3">
    <location>
        <begin position="139"/>
        <end position="407"/>
    </location>
</feature>
<dbReference type="Proteomes" id="UP000323242">
    <property type="component" value="Unassembled WGS sequence"/>
</dbReference>
<evidence type="ECO:0000313" key="4">
    <source>
        <dbReference type="EMBL" id="TYR64043.1"/>
    </source>
</evidence>
<dbReference type="RefSeq" id="WP_148902667.1">
    <property type="nucleotide sequence ID" value="NZ_VSZQ01000061.1"/>
</dbReference>
<evidence type="ECO:0000259" key="3">
    <source>
        <dbReference type="Pfam" id="PF12697"/>
    </source>
</evidence>
<proteinExistence type="predicted"/>
<keyword evidence="2" id="KW-0812">Transmembrane</keyword>
<dbReference type="Pfam" id="PF12697">
    <property type="entry name" value="Abhydrolase_6"/>
    <property type="match status" value="1"/>
</dbReference>
<dbReference type="EMBL" id="VSZQ01000061">
    <property type="protein sequence ID" value="TYR64043.1"/>
    <property type="molecule type" value="Genomic_DNA"/>
</dbReference>
<keyword evidence="2" id="KW-0472">Membrane</keyword>
<feature type="region of interest" description="Disordered" evidence="1">
    <location>
        <begin position="241"/>
        <end position="271"/>
    </location>
</feature>
<comment type="caution">
    <text evidence="4">The sequence shown here is derived from an EMBL/GenBank/DDBJ whole genome shotgun (WGS) entry which is preliminary data.</text>
</comment>
<feature type="transmembrane region" description="Helical" evidence="2">
    <location>
        <begin position="20"/>
        <end position="39"/>
    </location>
</feature>
<dbReference type="GO" id="GO:0016787">
    <property type="term" value="F:hydrolase activity"/>
    <property type="evidence" value="ECO:0007669"/>
    <property type="project" value="UniProtKB-KW"/>
</dbReference>
<evidence type="ECO:0000256" key="1">
    <source>
        <dbReference type="SAM" id="MobiDB-lite"/>
    </source>
</evidence>
<sequence length="448" mass="47402">MPKPESPFAIRLARLTGRLALALAAVTALALGFLALIALTDGAGSGLVAWSATLGIGVALAAWRSRQRPWPARLVPLVPVVVAAALTAAVCVPTVPTDRRTPSELPFVATQHWELETGSRVAVYHYPPAKTAARQPVPLVYLHGGPVRGISVQDHRFLQLLARQGHDVYAYEQAGGGRSGLLPMGQYTISRSVRDLAAFVDRLDRGRADVLGFSGGGVVLTRALADPRVAARLHRAVIAEPGPMDGPTARVTGHKGKPSARGLAPAPTGPRSTHVPRYAVAFGLMRLGLLTPETGLIGQAEGANAFTAADLGSDTASAYCARDADRIPVEGTAENFSFSAAASLRVQQTVKDSPSLAPLLRNSRTPAMLMIAECSSQVRQWATAVLAAAPGIGRTQYMPGVGHHMWNGLDDNNARAAAVITAYLQDRPAPLPNYPTREEIPTFLRDHK</sequence>
<feature type="transmembrane region" description="Helical" evidence="2">
    <location>
        <begin position="45"/>
        <end position="63"/>
    </location>
</feature>
<dbReference type="SUPFAM" id="SSF53474">
    <property type="entry name" value="alpha/beta-Hydrolases"/>
    <property type="match status" value="1"/>
</dbReference>
<feature type="transmembrane region" description="Helical" evidence="2">
    <location>
        <begin position="75"/>
        <end position="95"/>
    </location>
</feature>
<keyword evidence="4" id="KW-0378">Hydrolase</keyword>
<dbReference type="AlphaFoldDB" id="A0A5D4JKA2"/>
<accession>A0A5D4JKA2</accession>
<gene>
    <name evidence="4" type="ORF">FY004_13650</name>
</gene>
<dbReference type="InterPro" id="IPR000073">
    <property type="entry name" value="AB_hydrolase_1"/>
</dbReference>
<dbReference type="InterPro" id="IPR029058">
    <property type="entry name" value="AB_hydrolase_fold"/>
</dbReference>
<evidence type="ECO:0000313" key="5">
    <source>
        <dbReference type="Proteomes" id="UP000323242"/>
    </source>
</evidence>
<evidence type="ECO:0000256" key="2">
    <source>
        <dbReference type="SAM" id="Phobius"/>
    </source>
</evidence>
<protein>
    <submittedName>
        <fullName evidence="4">Alpha/beta hydrolase</fullName>
    </submittedName>
</protein>
<reference evidence="4 5" key="1">
    <citation type="submission" date="2019-08" db="EMBL/GenBank/DDBJ databases">
        <title>Draft genome for granaticin producer strain Streptomyces parvus C05.</title>
        <authorList>
            <person name="Gonzalez-Pimentel J.L."/>
        </authorList>
    </citation>
    <scope>NUCLEOTIDE SEQUENCE [LARGE SCALE GENOMIC DNA]</scope>
    <source>
        <strain evidence="4 5">C05</strain>
    </source>
</reference>
<dbReference type="Gene3D" id="3.40.50.1820">
    <property type="entry name" value="alpha/beta hydrolase"/>
    <property type="match status" value="1"/>
</dbReference>